<sequence length="273" mass="30620">MMRITETVKHLIILNIVFFIGSYLAPGVVDYLTLHSVQSDKFKVWQLITHMFMHGGIPHIFFNMFALFSFGGLLEQMWGPKKFIFFYISCGLGSAALHLGVTYYELQHVLDGASMLNLDKNTLHEILNVNFSDGKYLRGDLFKAQVEPILAHAGKIDLVNQNPGSFQSLFDAARLNQIPMLGASGAIYGLLVAFAFMFPNAELMLMFIPIPIKAKYFVPVLLAYDLFSGVRGQSVFGGSSDGVAHFAHLGGAVLGFLMMWYWKKNQYNGNRWN</sequence>
<dbReference type="GO" id="GO:0006508">
    <property type="term" value="P:proteolysis"/>
    <property type="evidence" value="ECO:0007669"/>
    <property type="project" value="UniProtKB-KW"/>
</dbReference>
<feature type="domain" description="Peptidase S54 rhomboid" evidence="8">
    <location>
        <begin position="167"/>
        <end position="262"/>
    </location>
</feature>
<gene>
    <name evidence="9" type="ORF">Q765_05675</name>
</gene>
<keyword evidence="10" id="KW-1185">Reference proteome</keyword>
<dbReference type="SUPFAM" id="SSF144091">
    <property type="entry name" value="Rhomboid-like"/>
    <property type="match status" value="1"/>
</dbReference>
<comment type="subcellular location">
    <subcellularLocation>
        <location evidence="1">Membrane</location>
        <topology evidence="1">Multi-pass membrane protein</topology>
    </subcellularLocation>
</comment>
<name>A0A0A2MH66_9FLAO</name>
<dbReference type="Gene3D" id="1.20.1540.10">
    <property type="entry name" value="Rhomboid-like"/>
    <property type="match status" value="1"/>
</dbReference>
<evidence type="ECO:0000256" key="3">
    <source>
        <dbReference type="ARBA" id="ARBA00022692"/>
    </source>
</evidence>
<dbReference type="GO" id="GO:0004252">
    <property type="term" value="F:serine-type endopeptidase activity"/>
    <property type="evidence" value="ECO:0007669"/>
    <property type="project" value="InterPro"/>
</dbReference>
<reference evidence="9 10" key="1">
    <citation type="submission" date="2013-09" db="EMBL/GenBank/DDBJ databases">
        <authorList>
            <person name="Zeng Z."/>
            <person name="Chen C."/>
        </authorList>
    </citation>
    <scope>NUCLEOTIDE SEQUENCE [LARGE SCALE GENOMIC DNA]</scope>
    <source>
        <strain evidence="9 10">WB 3.3-2</strain>
    </source>
</reference>
<feature type="transmembrane region" description="Helical" evidence="7">
    <location>
        <begin position="12"/>
        <end position="32"/>
    </location>
</feature>
<evidence type="ECO:0000256" key="1">
    <source>
        <dbReference type="ARBA" id="ARBA00004141"/>
    </source>
</evidence>
<keyword evidence="4" id="KW-0378">Hydrolase</keyword>
<proteinExistence type="inferred from homology"/>
<dbReference type="PANTHER" id="PTHR43731:SF14">
    <property type="entry name" value="PRESENILIN-ASSOCIATED RHOMBOID-LIKE PROTEIN, MITOCHONDRIAL"/>
    <property type="match status" value="1"/>
</dbReference>
<feature type="transmembrane region" description="Helical" evidence="7">
    <location>
        <begin position="178"/>
        <end position="198"/>
    </location>
</feature>
<evidence type="ECO:0000259" key="8">
    <source>
        <dbReference type="Pfam" id="PF01694"/>
    </source>
</evidence>
<dbReference type="AlphaFoldDB" id="A0A0A2MH66"/>
<dbReference type="InterPro" id="IPR050925">
    <property type="entry name" value="Rhomboid_protease_S54"/>
</dbReference>
<evidence type="ECO:0000256" key="4">
    <source>
        <dbReference type="ARBA" id="ARBA00022801"/>
    </source>
</evidence>
<dbReference type="OrthoDB" id="9807874at2"/>
<protein>
    <submittedName>
        <fullName evidence="9">Protease</fullName>
    </submittedName>
</protein>
<dbReference type="STRING" id="1121895.GCA_000378485_01403"/>
<accession>A0A0A2MH66</accession>
<feature type="transmembrane region" description="Helical" evidence="7">
    <location>
        <begin position="244"/>
        <end position="262"/>
    </location>
</feature>
<dbReference type="GO" id="GO:0016020">
    <property type="term" value="C:membrane"/>
    <property type="evidence" value="ECO:0007669"/>
    <property type="project" value="UniProtKB-SubCell"/>
</dbReference>
<evidence type="ECO:0000313" key="10">
    <source>
        <dbReference type="Proteomes" id="UP000030152"/>
    </source>
</evidence>
<evidence type="ECO:0000256" key="6">
    <source>
        <dbReference type="ARBA" id="ARBA00023136"/>
    </source>
</evidence>
<comment type="similarity">
    <text evidence="2">Belongs to the peptidase S54 family.</text>
</comment>
<dbReference type="InterPro" id="IPR022764">
    <property type="entry name" value="Peptidase_S54_rhomboid_dom"/>
</dbReference>
<feature type="transmembrane region" description="Helical" evidence="7">
    <location>
        <begin position="52"/>
        <end position="71"/>
    </location>
</feature>
<evidence type="ECO:0000256" key="5">
    <source>
        <dbReference type="ARBA" id="ARBA00022989"/>
    </source>
</evidence>
<dbReference type="eggNOG" id="COG0705">
    <property type="taxonomic scope" value="Bacteria"/>
</dbReference>
<dbReference type="EMBL" id="JRLX01000004">
    <property type="protein sequence ID" value="KGO87620.1"/>
    <property type="molecule type" value="Genomic_DNA"/>
</dbReference>
<evidence type="ECO:0000256" key="7">
    <source>
        <dbReference type="SAM" id="Phobius"/>
    </source>
</evidence>
<comment type="caution">
    <text evidence="9">The sequence shown here is derived from an EMBL/GenBank/DDBJ whole genome shotgun (WGS) entry which is preliminary data.</text>
</comment>
<keyword evidence="6 7" id="KW-0472">Membrane</keyword>
<dbReference type="PANTHER" id="PTHR43731">
    <property type="entry name" value="RHOMBOID PROTEASE"/>
    <property type="match status" value="1"/>
</dbReference>
<keyword evidence="5 7" id="KW-1133">Transmembrane helix</keyword>
<dbReference type="RefSeq" id="WP_020212542.1">
    <property type="nucleotide sequence ID" value="NZ_JRLX01000004.1"/>
</dbReference>
<dbReference type="Pfam" id="PF01694">
    <property type="entry name" value="Rhomboid"/>
    <property type="match status" value="2"/>
</dbReference>
<feature type="transmembrane region" description="Helical" evidence="7">
    <location>
        <begin position="83"/>
        <end position="104"/>
    </location>
</feature>
<dbReference type="Proteomes" id="UP000030152">
    <property type="component" value="Unassembled WGS sequence"/>
</dbReference>
<feature type="domain" description="Peptidase S54 rhomboid" evidence="8">
    <location>
        <begin position="42"/>
        <end position="104"/>
    </location>
</feature>
<feature type="transmembrane region" description="Helical" evidence="7">
    <location>
        <begin position="205"/>
        <end position="224"/>
    </location>
</feature>
<keyword evidence="3 7" id="KW-0812">Transmembrane</keyword>
<organism evidence="9 10">
    <name type="scientific">Flavobacterium rivuli WB 3.3-2 = DSM 21788</name>
    <dbReference type="NCBI Taxonomy" id="1121895"/>
    <lineage>
        <taxon>Bacteria</taxon>
        <taxon>Pseudomonadati</taxon>
        <taxon>Bacteroidota</taxon>
        <taxon>Flavobacteriia</taxon>
        <taxon>Flavobacteriales</taxon>
        <taxon>Flavobacteriaceae</taxon>
        <taxon>Flavobacterium</taxon>
    </lineage>
</organism>
<evidence type="ECO:0000313" key="9">
    <source>
        <dbReference type="EMBL" id="KGO87620.1"/>
    </source>
</evidence>
<evidence type="ECO:0000256" key="2">
    <source>
        <dbReference type="ARBA" id="ARBA00009045"/>
    </source>
</evidence>
<keyword evidence="9" id="KW-0645">Protease</keyword>
<dbReference type="InterPro" id="IPR035952">
    <property type="entry name" value="Rhomboid-like_sf"/>
</dbReference>